<comment type="caution">
    <text evidence="1">The sequence shown here is derived from an EMBL/GenBank/DDBJ whole genome shotgun (WGS) entry which is preliminary data.</text>
</comment>
<keyword evidence="2" id="KW-1185">Reference proteome</keyword>
<dbReference type="Proteomes" id="UP000234323">
    <property type="component" value="Unassembled WGS sequence"/>
</dbReference>
<reference evidence="1 2" key="1">
    <citation type="submission" date="2015-10" db="EMBL/GenBank/DDBJ databases">
        <title>Genome analyses suggest a sexual origin of heterokaryosis in a supposedly ancient asexual fungus.</title>
        <authorList>
            <person name="Ropars J."/>
            <person name="Sedzielewska K."/>
            <person name="Noel J."/>
            <person name="Charron P."/>
            <person name="Farinelli L."/>
            <person name="Marton T."/>
            <person name="Kruger M."/>
            <person name="Pelin A."/>
            <person name="Brachmann A."/>
            <person name="Corradi N."/>
        </authorList>
    </citation>
    <scope>NUCLEOTIDE SEQUENCE [LARGE SCALE GENOMIC DNA]</scope>
    <source>
        <strain evidence="1 2">A4</strain>
    </source>
</reference>
<dbReference type="EMBL" id="LLXI01001413">
    <property type="protein sequence ID" value="PKY53548.1"/>
    <property type="molecule type" value="Genomic_DNA"/>
</dbReference>
<protein>
    <submittedName>
        <fullName evidence="1">Uncharacterized protein</fullName>
    </submittedName>
</protein>
<sequence length="129" mass="15759">MTEANKIDNDFAFHVTFSINKERLQQEKYLQMYWQEVIKNYKTEKLIPGAIYTSKTIRKTPNNIKSNLMFCYNILYELENTIWAYPFYKNVGLFIYYYQEQNSLEQELFHIEPEDLQGFQIEQEYSQEF</sequence>
<organism evidence="1 2">
    <name type="scientific">Rhizophagus irregularis</name>
    <dbReference type="NCBI Taxonomy" id="588596"/>
    <lineage>
        <taxon>Eukaryota</taxon>
        <taxon>Fungi</taxon>
        <taxon>Fungi incertae sedis</taxon>
        <taxon>Mucoromycota</taxon>
        <taxon>Glomeromycotina</taxon>
        <taxon>Glomeromycetes</taxon>
        <taxon>Glomerales</taxon>
        <taxon>Glomeraceae</taxon>
        <taxon>Rhizophagus</taxon>
    </lineage>
</organism>
<name>A0A2I1H3U5_9GLOM</name>
<dbReference type="VEuPathDB" id="FungiDB:FUN_017856"/>
<proteinExistence type="predicted"/>
<dbReference type="AlphaFoldDB" id="A0A2I1H3U5"/>
<evidence type="ECO:0000313" key="2">
    <source>
        <dbReference type="Proteomes" id="UP000234323"/>
    </source>
</evidence>
<evidence type="ECO:0000313" key="1">
    <source>
        <dbReference type="EMBL" id="PKY53548.1"/>
    </source>
</evidence>
<accession>A0A2I1H3U5</accession>
<gene>
    <name evidence="1" type="ORF">RhiirA4_471836</name>
</gene>